<dbReference type="Gene3D" id="1.25.40.10">
    <property type="entry name" value="Tetratricopeptide repeat domain"/>
    <property type="match status" value="2"/>
</dbReference>
<evidence type="ECO:0000259" key="2">
    <source>
        <dbReference type="Pfam" id="PF14420"/>
    </source>
</evidence>
<reference evidence="3" key="1">
    <citation type="submission" date="2022-10" db="EMBL/GenBank/DDBJ databases">
        <title>Tapping the CABI collections for fungal endophytes: first genome assemblies for Collariella, Neodidymelliopsis, Ascochyta clinopodiicola, Didymella pomorum, Didymosphaeria variabile, Neocosmospora piperis and Neocucurbitaria cava.</title>
        <authorList>
            <person name="Hill R."/>
        </authorList>
    </citation>
    <scope>NUCLEOTIDE SEQUENCE</scope>
    <source>
        <strain evidence="3">IMI 366586</strain>
    </source>
</reference>
<evidence type="ECO:0000313" key="3">
    <source>
        <dbReference type="EMBL" id="KAJ4318656.1"/>
    </source>
</evidence>
<sequence length="692" mass="77637">MPPVPWQSDGMQANAQQMAMPDPNLSQVAPCSQNMDLSLDILDDIAYPLGFAEDANLGSAARRISRSEWDRYKQVITANYPFMTLPALKKHMAGVYGFTASTQQWKKKLGEWRLTKNLPRQVARFVGKRGQSRLQDEGKKTKFSLGGQPVPIDKVKRHMQTYQGPPKSSTGSTPDGVTYETYKSPAPAPSQLGPPTQPPTAQAVTPRNSVPVASPVISSTHFNAGMGLDQVQMAFWNGRDLDDLLEAARNACQLAAKGDYMTAKPMFMECLDGLEVLLTPVHATFIGVLQQYVSYAVSHKDFDEATARVHKSYNDHKERLGSHDKKVWQCLARLGLLYYSRGITSQAFHMLRNARQGLLVATSGDHEEAYNCVHDIVKAIVSISIKQDDFDEAERELLSLISQAETLGEAYVDDALRHKHDLVHLYHNNWTRSERTYGHTAPNRTRVEQLLVEIIQFNSISLDMSHMQACCWDKLRDFYGRTGQRTKLEDLLPKLEDFFSRTALLGTSPITALGWKENMINSFLSLGQYEKAEWWLLRVRAEVDHQTFQRISINMQLAQMYFQLGKSDEAMSALKEAQGIGKEILPEQHVFHSVVAQSISERKMVDGCCPDCHVNAPGVSKGRKPEIHDFIASEAELNYPDHFERLEGDGEEEEAQDNKHDHEGENQLAATPLAVEGGLTLTSIVNTIDYED</sequence>
<evidence type="ECO:0000256" key="1">
    <source>
        <dbReference type="SAM" id="MobiDB-lite"/>
    </source>
</evidence>
<name>A0A9W9BML2_9HYPO</name>
<evidence type="ECO:0000313" key="4">
    <source>
        <dbReference type="Proteomes" id="UP001140502"/>
    </source>
</evidence>
<protein>
    <recommendedName>
        <fullName evidence="2">Clr5 domain-containing protein</fullName>
    </recommendedName>
</protein>
<comment type="caution">
    <text evidence="3">The sequence shown here is derived from an EMBL/GenBank/DDBJ whole genome shotgun (WGS) entry which is preliminary data.</text>
</comment>
<dbReference type="OrthoDB" id="5308957at2759"/>
<accession>A0A9W9BML2</accession>
<dbReference type="PANTHER" id="PTHR38788:SF3">
    <property type="entry name" value="CLR5 DOMAIN-CONTAINING PROTEIN"/>
    <property type="match status" value="1"/>
</dbReference>
<feature type="region of interest" description="Disordered" evidence="1">
    <location>
        <begin position="127"/>
        <end position="207"/>
    </location>
</feature>
<gene>
    <name evidence="3" type="ORF">N0V84_006744</name>
</gene>
<dbReference type="EMBL" id="JAPEUR010000137">
    <property type="protein sequence ID" value="KAJ4318656.1"/>
    <property type="molecule type" value="Genomic_DNA"/>
</dbReference>
<dbReference type="AlphaFoldDB" id="A0A9W9BML2"/>
<dbReference type="Proteomes" id="UP001140502">
    <property type="component" value="Unassembled WGS sequence"/>
</dbReference>
<organism evidence="3 4">
    <name type="scientific">Fusarium piperis</name>
    <dbReference type="NCBI Taxonomy" id="1435070"/>
    <lineage>
        <taxon>Eukaryota</taxon>
        <taxon>Fungi</taxon>
        <taxon>Dikarya</taxon>
        <taxon>Ascomycota</taxon>
        <taxon>Pezizomycotina</taxon>
        <taxon>Sordariomycetes</taxon>
        <taxon>Hypocreomycetidae</taxon>
        <taxon>Hypocreales</taxon>
        <taxon>Nectriaceae</taxon>
        <taxon>Fusarium</taxon>
        <taxon>Fusarium solani species complex</taxon>
    </lineage>
</organism>
<dbReference type="Pfam" id="PF14420">
    <property type="entry name" value="Clr5"/>
    <property type="match status" value="1"/>
</dbReference>
<keyword evidence="4" id="KW-1185">Reference proteome</keyword>
<feature type="domain" description="Clr5" evidence="2">
    <location>
        <begin position="66"/>
        <end position="116"/>
    </location>
</feature>
<dbReference type="PANTHER" id="PTHR38788">
    <property type="entry name" value="CLR5 DOMAIN-CONTAINING PROTEIN"/>
    <property type="match status" value="1"/>
</dbReference>
<dbReference type="SUPFAM" id="SSF48452">
    <property type="entry name" value="TPR-like"/>
    <property type="match status" value="1"/>
</dbReference>
<proteinExistence type="predicted"/>
<dbReference type="InterPro" id="IPR011990">
    <property type="entry name" value="TPR-like_helical_dom_sf"/>
</dbReference>
<feature type="compositionally biased region" description="Polar residues" evidence="1">
    <location>
        <begin position="160"/>
        <end position="175"/>
    </location>
</feature>
<dbReference type="InterPro" id="IPR025676">
    <property type="entry name" value="Clr5_dom"/>
</dbReference>